<protein>
    <submittedName>
        <fullName evidence="1">Uncharacterized protein</fullName>
    </submittedName>
</protein>
<proteinExistence type="predicted"/>
<dbReference type="EMBL" id="CP090041">
    <property type="protein sequence ID" value="UPL04233.1"/>
    <property type="molecule type" value="Genomic_DNA"/>
</dbReference>
<evidence type="ECO:0000313" key="1">
    <source>
        <dbReference type="EMBL" id="UPL04233.1"/>
    </source>
</evidence>
<evidence type="ECO:0000313" key="2">
    <source>
        <dbReference type="Proteomes" id="UP000830768"/>
    </source>
</evidence>
<organism evidence="1 2">
    <name type="scientific">Fusarium solani subsp. cucurbitae</name>
    <name type="common">Neocosmosporum cucurbitae</name>
    <dbReference type="NCBI Taxonomy" id="2747967"/>
    <lineage>
        <taxon>Eukaryota</taxon>
        <taxon>Fungi</taxon>
        <taxon>Dikarya</taxon>
        <taxon>Ascomycota</taxon>
        <taxon>Pezizomycotina</taxon>
        <taxon>Sordariomycetes</taxon>
        <taxon>Hypocreomycetidae</taxon>
        <taxon>Hypocreales</taxon>
        <taxon>Nectriaceae</taxon>
        <taxon>Fusarium</taxon>
        <taxon>Fusarium solani species complex</taxon>
    </lineage>
</organism>
<gene>
    <name evidence="1" type="ORF">LCI18_015167</name>
</gene>
<reference evidence="1" key="1">
    <citation type="submission" date="2021-11" db="EMBL/GenBank/DDBJ databases">
        <title>Fusarium solani-melongenae Genome sequencing and assembly.</title>
        <authorList>
            <person name="Xie S."/>
            <person name="Huang L."/>
            <person name="Zhang X."/>
        </authorList>
    </citation>
    <scope>NUCLEOTIDE SEQUENCE</scope>
    <source>
        <strain evidence="1">CRI 24-3</strain>
    </source>
</reference>
<keyword evidence="2" id="KW-1185">Reference proteome</keyword>
<accession>A0ACD3ZT83</accession>
<name>A0ACD3ZT83_FUSSC</name>
<dbReference type="Proteomes" id="UP000830768">
    <property type="component" value="Chromosome 13"/>
</dbReference>
<sequence length="422" mass="46615">MSIFVMASNNSATSRAGAADTDLEKDTRPERSPYASELCTISFGDGKSLHVPRGLLCKVDHLFSGSKVAPAYKSCFYEMSSKTGHVLIHFLISGVYQCLRPQGDSLEERRVSEFKTALDVYAAAESLQLPRLRDLARQEITRLGDNLTLPSIISAIEDSGRSLKTLPGVVAYVESRILSFSEEATPEGVDEMLAELGRPESLSRTLLKAMVLLKRSELSKKPQKLHEDGGRGFCETAKSVSEEEMMMKRISPPGQSLKEVVAKAMAKKAEEEAIRAATAEEAIRAFLKEETIQTTKEEEACLEEEAELQTLRNKKYTRGGRLIGRDQSRLDELARRSNRRAEARGPYRPRSRAPLVASEGQAKVDPSFTFPAMDVTPTSEAFEVLNLETEAQEAKAPETPSSRSSGIWRLGSFRGIYQADIS</sequence>